<reference evidence="1 2" key="1">
    <citation type="submission" date="2019-02" db="EMBL/GenBank/DDBJ databases">
        <title>Genome sequencing of the rare red list fungi Phlebia centrifuga.</title>
        <authorList>
            <person name="Buettner E."/>
            <person name="Kellner H."/>
        </authorList>
    </citation>
    <scope>NUCLEOTIDE SEQUENCE [LARGE SCALE GENOMIC DNA]</scope>
    <source>
        <strain evidence="1 2">DSM 108282</strain>
    </source>
</reference>
<accession>A0A4V3XAS7</accession>
<protein>
    <submittedName>
        <fullName evidence="1">Uncharacterized protein</fullName>
    </submittedName>
</protein>
<evidence type="ECO:0000313" key="1">
    <source>
        <dbReference type="EMBL" id="THG99292.1"/>
    </source>
</evidence>
<keyword evidence="2" id="KW-1185">Reference proteome</keyword>
<name>A0A4V3XAS7_9APHY</name>
<gene>
    <name evidence="1" type="ORF">EW026_g3030</name>
</gene>
<evidence type="ECO:0000313" key="2">
    <source>
        <dbReference type="Proteomes" id="UP000309038"/>
    </source>
</evidence>
<organism evidence="1 2">
    <name type="scientific">Hermanssonia centrifuga</name>
    <dbReference type="NCBI Taxonomy" id="98765"/>
    <lineage>
        <taxon>Eukaryota</taxon>
        <taxon>Fungi</taxon>
        <taxon>Dikarya</taxon>
        <taxon>Basidiomycota</taxon>
        <taxon>Agaricomycotina</taxon>
        <taxon>Agaricomycetes</taxon>
        <taxon>Polyporales</taxon>
        <taxon>Meruliaceae</taxon>
        <taxon>Hermanssonia</taxon>
    </lineage>
</organism>
<dbReference type="Proteomes" id="UP000309038">
    <property type="component" value="Unassembled WGS sequence"/>
</dbReference>
<dbReference type="EMBL" id="SGPJ01000085">
    <property type="protein sequence ID" value="THG99292.1"/>
    <property type="molecule type" value="Genomic_DNA"/>
</dbReference>
<comment type="caution">
    <text evidence="1">The sequence shown here is derived from an EMBL/GenBank/DDBJ whole genome shotgun (WGS) entry which is preliminary data.</text>
</comment>
<dbReference type="AlphaFoldDB" id="A0A4V3XAS7"/>
<sequence>MPPLTGRAHFLRADSLSDSQPSVTDFAVFSQLQTRIYEQVELCAVCEQCAVVKRSPRFEFCTAFGIHHSFEFGHLFELGIVLAHESKCAIFEPRVLDHPVKLNAVHDLHVFLVAKPSHTLHNRAVLDFPSSAELGILELGRTCQFRFVRAYNIEHRIACGPLEHSVGYRIFERGDFEYSFIVKSSRTLELCDFVDPRPAD</sequence>
<proteinExistence type="predicted"/>